<accession>A0A517SI44</accession>
<evidence type="ECO:0008006" key="4">
    <source>
        <dbReference type="Google" id="ProtNLM"/>
    </source>
</evidence>
<dbReference type="KEGG" id="ccos:Pan44_38410"/>
<reference evidence="2 3" key="1">
    <citation type="submission" date="2019-02" db="EMBL/GenBank/DDBJ databases">
        <title>Deep-cultivation of Planctomycetes and their phenomic and genomic characterization uncovers novel biology.</title>
        <authorList>
            <person name="Wiegand S."/>
            <person name="Jogler M."/>
            <person name="Boedeker C."/>
            <person name="Pinto D."/>
            <person name="Vollmers J."/>
            <person name="Rivas-Marin E."/>
            <person name="Kohn T."/>
            <person name="Peeters S.H."/>
            <person name="Heuer A."/>
            <person name="Rast P."/>
            <person name="Oberbeckmann S."/>
            <person name="Bunk B."/>
            <person name="Jeske O."/>
            <person name="Meyerdierks A."/>
            <person name="Storesund J.E."/>
            <person name="Kallscheuer N."/>
            <person name="Luecker S."/>
            <person name="Lage O.M."/>
            <person name="Pohl T."/>
            <person name="Merkel B.J."/>
            <person name="Hornburger P."/>
            <person name="Mueller R.-W."/>
            <person name="Bruemmer F."/>
            <person name="Labrenz M."/>
            <person name="Spormann A.M."/>
            <person name="Op den Camp H."/>
            <person name="Overmann J."/>
            <person name="Amann R."/>
            <person name="Jetten M.S.M."/>
            <person name="Mascher T."/>
            <person name="Medema M.H."/>
            <person name="Devos D.P."/>
            <person name="Kaster A.-K."/>
            <person name="Ovreas L."/>
            <person name="Rohde M."/>
            <person name="Galperin M.Y."/>
            <person name="Jogler C."/>
        </authorList>
    </citation>
    <scope>NUCLEOTIDE SEQUENCE [LARGE SCALE GENOMIC DNA]</scope>
    <source>
        <strain evidence="2 3">Pan44</strain>
    </source>
</reference>
<evidence type="ECO:0000313" key="2">
    <source>
        <dbReference type="EMBL" id="QDT55793.1"/>
    </source>
</evidence>
<keyword evidence="1" id="KW-0732">Signal</keyword>
<sequence length="404" mass="43200" precursor="true">MQSAFWKPSLVAAAIAFGALPAAAQTPTPGLAALTEDEQLFDSKLAAQPASCTVGCPPANCLQTPGATSPYGTMTPGPAASMPQPMATPDSVFSPGNVGSLSAGQGALGGENLVAASMMAGGYLDPAAPVTMFRLRYDIANDNPFPDRGEYFYAKCGCFRQIGADPDAAGPIGLNTSVDYQEVRAYFEYAFNPKFSLFTELPVRFVDYTSLPGLPALGSSNGFADMTAGFKYAFIAEEDEYLTFQFKTYIPTGDSREGLGTNHVSLEPAILYYRRLSENWLLQSQFSEFCPIGVDSYASNVLSYGGGLGYILYESDDVSVIPMLEMVGWTFLGGQKFDASSGGVDPESANGDTIVNVKPGVRVGLGDRGPAMMQSQSIYAGFGIPVTNEEFYEELFRVEYRILF</sequence>
<dbReference type="Pfam" id="PF13557">
    <property type="entry name" value="Phenol_MetA_deg"/>
    <property type="match status" value="1"/>
</dbReference>
<name>A0A517SI44_9PLAN</name>
<feature type="chain" id="PRO_5022240209" description="MetA-pathway of phenol degradation" evidence="1">
    <location>
        <begin position="25"/>
        <end position="404"/>
    </location>
</feature>
<dbReference type="OrthoDB" id="263621at2"/>
<organism evidence="2 3">
    <name type="scientific">Caulifigura coniformis</name>
    <dbReference type="NCBI Taxonomy" id="2527983"/>
    <lineage>
        <taxon>Bacteria</taxon>
        <taxon>Pseudomonadati</taxon>
        <taxon>Planctomycetota</taxon>
        <taxon>Planctomycetia</taxon>
        <taxon>Planctomycetales</taxon>
        <taxon>Planctomycetaceae</taxon>
        <taxon>Caulifigura</taxon>
    </lineage>
</organism>
<keyword evidence="3" id="KW-1185">Reference proteome</keyword>
<feature type="signal peptide" evidence="1">
    <location>
        <begin position="1"/>
        <end position="24"/>
    </location>
</feature>
<dbReference type="RefSeq" id="WP_145032095.1">
    <property type="nucleotide sequence ID" value="NZ_CP036271.1"/>
</dbReference>
<dbReference type="InParanoid" id="A0A517SI44"/>
<gene>
    <name evidence="2" type="ORF">Pan44_38410</name>
</gene>
<dbReference type="Proteomes" id="UP000315700">
    <property type="component" value="Chromosome"/>
</dbReference>
<dbReference type="AlphaFoldDB" id="A0A517SI44"/>
<dbReference type="EMBL" id="CP036271">
    <property type="protein sequence ID" value="QDT55793.1"/>
    <property type="molecule type" value="Genomic_DNA"/>
</dbReference>
<protein>
    <recommendedName>
        <fullName evidence="4">MetA-pathway of phenol degradation</fullName>
    </recommendedName>
</protein>
<proteinExistence type="predicted"/>
<evidence type="ECO:0000256" key="1">
    <source>
        <dbReference type="SAM" id="SignalP"/>
    </source>
</evidence>
<evidence type="ECO:0000313" key="3">
    <source>
        <dbReference type="Proteomes" id="UP000315700"/>
    </source>
</evidence>
<dbReference type="InterPro" id="IPR025737">
    <property type="entry name" value="FApF"/>
</dbReference>